<dbReference type="EMBL" id="JANIBC010000020">
    <property type="protein sequence ID" value="MCQ8186489.1"/>
    <property type="molecule type" value="Genomic_DNA"/>
</dbReference>
<evidence type="ECO:0000256" key="3">
    <source>
        <dbReference type="SAM" id="Phobius"/>
    </source>
</evidence>
<reference evidence="5" key="1">
    <citation type="submission" date="2022-07" db="EMBL/GenBank/DDBJ databases">
        <title>Parvularcula maris sp. nov., an algicidal bacterium isolated from seawater.</title>
        <authorList>
            <person name="Li F."/>
        </authorList>
    </citation>
    <scope>NUCLEOTIDE SEQUENCE</scope>
    <source>
        <strain evidence="5">BGMRC 0090</strain>
    </source>
</reference>
<protein>
    <submittedName>
        <fullName evidence="5">Cytochrome c family protein</fullName>
    </submittedName>
</protein>
<name>A0A9X2LBL9_9PROT</name>
<feature type="region of interest" description="Disordered" evidence="2">
    <location>
        <begin position="176"/>
        <end position="205"/>
    </location>
</feature>
<evidence type="ECO:0000313" key="6">
    <source>
        <dbReference type="Proteomes" id="UP001142610"/>
    </source>
</evidence>
<organism evidence="5 6">
    <name type="scientific">Parvularcula maris</name>
    <dbReference type="NCBI Taxonomy" id="2965077"/>
    <lineage>
        <taxon>Bacteria</taxon>
        <taxon>Pseudomonadati</taxon>
        <taxon>Pseudomonadota</taxon>
        <taxon>Alphaproteobacteria</taxon>
        <taxon>Parvularculales</taxon>
        <taxon>Parvularculaceae</taxon>
        <taxon>Parvularcula</taxon>
    </lineage>
</organism>
<feature type="transmembrane region" description="Helical" evidence="3">
    <location>
        <begin position="45"/>
        <end position="69"/>
    </location>
</feature>
<dbReference type="SUPFAM" id="SSF48695">
    <property type="entry name" value="Multiheme cytochromes"/>
    <property type="match status" value="1"/>
</dbReference>
<dbReference type="PANTHER" id="PTHR35038">
    <property type="entry name" value="DISSIMILATORY SULFITE REDUCTASE SIRA"/>
    <property type="match status" value="1"/>
</dbReference>
<evidence type="ECO:0000259" key="4">
    <source>
        <dbReference type="Pfam" id="PF13435"/>
    </source>
</evidence>
<feature type="transmembrane region" description="Helical" evidence="3">
    <location>
        <begin position="114"/>
        <end position="139"/>
    </location>
</feature>
<evidence type="ECO:0000256" key="1">
    <source>
        <dbReference type="ARBA" id="ARBA00022729"/>
    </source>
</evidence>
<accession>A0A9X2LBL9</accession>
<dbReference type="InterPro" id="IPR051829">
    <property type="entry name" value="Multiheme_Cytochr_ET"/>
</dbReference>
<dbReference type="AlphaFoldDB" id="A0A9X2LBL9"/>
<sequence>MSTQGQGLRELLRAEMSWRNAAMGLLTVTAVLAVLKAVLPVSAEAMALLGLGHLLTAAPLAVFGSLYTFHHFRRTAGIKRWGLSASGIASALLLGLLISTGIALAVLGPATSRAGIAAAHMVMGLSVVGLVVLHVVLAARREGAAPRFASYRRVGLAGLLLAAVLVGGGSVLDLTDPRKSPAAPQTADYGQSYGPHPFKPSQTETSTGGFVHPDYIATSVECGACHQAIFEQWRESMHGQAAADPTYVKNITFLVENKGMEAARYCEGCHAPVALLTGELSEGGDHGGTAGTPAFHEGVGCLSCHGTKDMVHLKGVGSYMLDADDGMAPLPVPGGKTIRRAMILADIESHKEAMNQPVLSSPALCAGCHEQFMDRDMNDWGWVKMQADYSSWLESPFSGQHDHRFAVDQAMPCQSCHMPLVRAEDPSANADGMVMSHRFPGANTAIPHVLGFEEQERIVREFLQAGRMRVSIDPVEQRSAAEETTFVDPRLRRGSDAPALVYNGEKVELQISVANIGVGHAFPGGTTDLNEAWLAVTVRDGSGRLVAETGAIDGEGYVDEEATFYKSVPIDREGREVWRHDLFNMVGEAYRRTIPAGGADVVSFAFDVPHWAKGPLTVTASLNYRKLNKRYSSWSLGSEVALPVTEVARDVQTLSVKSRPAVFAGGNQDKEALD</sequence>
<keyword evidence="6" id="KW-1185">Reference proteome</keyword>
<keyword evidence="3" id="KW-0812">Transmembrane</keyword>
<dbReference type="InterPro" id="IPR023155">
    <property type="entry name" value="Cyt_c-552/4"/>
</dbReference>
<dbReference type="Pfam" id="PF13435">
    <property type="entry name" value="Cytochrome_C554"/>
    <property type="match status" value="1"/>
</dbReference>
<dbReference type="InterPro" id="IPR036280">
    <property type="entry name" value="Multihaem_cyt_sf"/>
</dbReference>
<keyword evidence="1" id="KW-0732">Signal</keyword>
<gene>
    <name evidence="5" type="ORF">NOG11_13990</name>
</gene>
<comment type="caution">
    <text evidence="5">The sequence shown here is derived from an EMBL/GenBank/DDBJ whole genome shotgun (WGS) entry which is preliminary data.</text>
</comment>
<keyword evidence="3" id="KW-1133">Transmembrane helix</keyword>
<dbReference type="Proteomes" id="UP001142610">
    <property type="component" value="Unassembled WGS sequence"/>
</dbReference>
<feature type="transmembrane region" description="Helical" evidence="3">
    <location>
        <begin position="21"/>
        <end position="39"/>
    </location>
</feature>
<feature type="transmembrane region" description="Helical" evidence="3">
    <location>
        <begin position="81"/>
        <end position="108"/>
    </location>
</feature>
<dbReference type="RefSeq" id="WP_256620414.1">
    <property type="nucleotide sequence ID" value="NZ_JANIBC010000020.1"/>
</dbReference>
<feature type="domain" description="Cytochrome c-552/4" evidence="4">
    <location>
        <begin position="221"/>
        <end position="306"/>
    </location>
</feature>
<proteinExistence type="predicted"/>
<evidence type="ECO:0000256" key="2">
    <source>
        <dbReference type="SAM" id="MobiDB-lite"/>
    </source>
</evidence>
<keyword evidence="3" id="KW-0472">Membrane</keyword>
<dbReference type="Gene3D" id="1.10.1130.10">
    <property type="entry name" value="Flavocytochrome C3, Chain A"/>
    <property type="match status" value="1"/>
</dbReference>
<feature type="transmembrane region" description="Helical" evidence="3">
    <location>
        <begin position="151"/>
        <end position="172"/>
    </location>
</feature>
<evidence type="ECO:0000313" key="5">
    <source>
        <dbReference type="EMBL" id="MCQ8186489.1"/>
    </source>
</evidence>